<protein>
    <recommendedName>
        <fullName evidence="7">Superfamily II DNA or RNA helicase</fullName>
    </recommendedName>
</protein>
<proteinExistence type="predicted"/>
<dbReference type="Pfam" id="PF19110">
    <property type="entry name" value="DUF5797"/>
    <property type="match status" value="1"/>
</dbReference>
<dbReference type="GO" id="GO:0003677">
    <property type="term" value="F:DNA binding"/>
    <property type="evidence" value="ECO:0007669"/>
    <property type="project" value="InterPro"/>
</dbReference>
<feature type="region of interest" description="Disordered" evidence="2">
    <location>
        <begin position="721"/>
        <end position="761"/>
    </location>
</feature>
<feature type="region of interest" description="Disordered" evidence="2">
    <location>
        <begin position="1417"/>
        <end position="1436"/>
    </location>
</feature>
<dbReference type="RefSeq" id="WP_211313481.1">
    <property type="nucleotide sequence ID" value="NZ_BAAABL010000040.1"/>
</dbReference>
<feature type="compositionally biased region" description="Low complexity" evidence="2">
    <location>
        <begin position="3107"/>
        <end position="3117"/>
    </location>
</feature>
<evidence type="ECO:0000259" key="4">
    <source>
        <dbReference type="PROSITE" id="PS51194"/>
    </source>
</evidence>
<dbReference type="InterPro" id="IPR027417">
    <property type="entry name" value="P-loop_NTPase"/>
</dbReference>
<feature type="region of interest" description="Disordered" evidence="2">
    <location>
        <begin position="2994"/>
        <end position="3060"/>
    </location>
</feature>
<dbReference type="Pfam" id="PF13195">
    <property type="entry name" value="DUF4011"/>
    <property type="match status" value="1"/>
</dbReference>
<dbReference type="InterPro" id="IPR041025">
    <property type="entry name" value="HNH_repeat"/>
</dbReference>
<dbReference type="PROSITE" id="PS51192">
    <property type="entry name" value="HELICASE_ATP_BIND_1"/>
    <property type="match status" value="1"/>
</dbReference>
<accession>A0AAV3S6Z2</accession>
<evidence type="ECO:0000256" key="2">
    <source>
        <dbReference type="SAM" id="MobiDB-lite"/>
    </source>
</evidence>
<dbReference type="GO" id="GO:0004386">
    <property type="term" value="F:helicase activity"/>
    <property type="evidence" value="ECO:0007669"/>
    <property type="project" value="InterPro"/>
</dbReference>
<feature type="compositionally biased region" description="Basic and acidic residues" evidence="2">
    <location>
        <begin position="978"/>
        <end position="989"/>
    </location>
</feature>
<dbReference type="Pfam" id="PF13087">
    <property type="entry name" value="AAA_12"/>
    <property type="match status" value="1"/>
</dbReference>
<dbReference type="InterPro" id="IPR041677">
    <property type="entry name" value="DNA2/NAM7_AAA_11"/>
</dbReference>
<dbReference type="PANTHER" id="PTHR10887:SF530">
    <property type="entry name" value="SUPERFAMILY I DNA HELICASES"/>
    <property type="match status" value="1"/>
</dbReference>
<feature type="compositionally biased region" description="Basic and acidic residues" evidence="2">
    <location>
        <begin position="3044"/>
        <end position="3058"/>
    </location>
</feature>
<dbReference type="InterPro" id="IPR045055">
    <property type="entry name" value="DNA2/NAM7-like"/>
</dbReference>
<feature type="region of interest" description="Disordered" evidence="2">
    <location>
        <begin position="1368"/>
        <end position="1387"/>
    </location>
</feature>
<feature type="coiled-coil region" evidence="1">
    <location>
        <begin position="2210"/>
        <end position="2240"/>
    </location>
</feature>
<sequence>MGRNIDDIADDRALGIQSTGESYHDEFLLKRPKTEWSPYIDETAKDICSGIQIGDLTLSKDNFGQELGTYYRRGLKKTAGRYADLPSVLEEKVSDEKLGLLAYQLNELSHDISTTDLGIDDIEKATEAVIEKLLMRHVGGDLSVSFDLSGATVSDITTQLFNNEAIASNVDLLLTEFENSASQGLLSLMDKPQMMTPLWAHQRDALQKWWEHNQRGYVDMATATGKTVLGLSAIALQYGELHPDDQSIGGLVDTPDSSGSDDVLIVAHSDLILEQWRREFEKHLNIPQDRTTGSDDITLEWGTIHFRTPQALVNEDNVAYDLVLLDEAHHYATGSEWGALLDEFDSDVLAMSGSVDDAGSDSERIKERLSNSIGPEIKRYTITDARADGVIPSFDWEVHYAPYDVVGDDLEKTATRAERSFREFRKRLTQGELTLETERRLKTYEDVRRFSHTKEGNTLKQQDEAFRDLVTRLFSRRTKQWNLSPVLDAVVDLVIEHHTTEKVVVLADSNAQVEELESRLNDVVTNPSSVYLVSGSQSREAQRETIDEFDEPEGAGILLGTGDLLGEGVDMQHASVAINMATGGVNQELVQRIGRVLRNPADTPKHAMFYNVIGVPPTEAASVPREDGKQLIEQAAGFCSLGRRFDKLPGFATSTSLSSDVVETLLDEGAQFIDSLDSNGEYDWNKEIVDQADITALYSAVQHNAGDLETILGEWEEYAWEHSEETDEVTDAVDSDESTNTTDDGEDGMNSVSGDDESLTATKRDRIEDLVHLQPTKNATLQNRWALSSGSDVHEYLQSELADYHFRDSDSLIWASDEAEALVNGDTPDRGGSSELEGSSDSDTESTTQGLHQNSGLEKSDEEMLEDYFESVGASNQAKEQSLEAAANGLDRIEQLLNAYHDGELSVEAGQSGVETLTDKIQGTLEKTQSSISDIISHHTETSVAEPSLKSIIKRGQRNHSQIEETIELRNGGVKLTLKTDDSKDDAQSGKKTVQSKFGTGPGTTPDPEQKDPTESELLAEIRRLRTTLGDVPTKAEMASQGDYSVSQYQNTFGSWFDAVQEAGYDPQGSKQRKYTRDEVLSGLRDVASTLDKSPSVNDINEHAPFSATVVYNYFDSISDARHAAGVAQVDERQKETTEREADQPVEPNALAEYYELFRTFDSLLERLIESEQTAYRVGSDHPMNQWRSAVNDIVFGNGPTEDIPNYGQQQGSRNPHKMSEYREVFGNGETVTEYQSVHAEQLNGDDAAVLIKKQVIDPDERITLPVAPQSGVPLPLAVSSEEELDDALALLQEFPPEPDSAGEQYEPQAAANTSEDDPSETTSVVDPDEPTLEHGEDEENADSNTETDGTTVEQTIFWDRDADTITEFEDNESVDNSSTSTGDELDSKIDEWKSQLLDLTRRNKLIAFKPTKTKSLPFEETDPTTIAAELDDDGELYLRKQPTDDTEDEQPDLASNELLPTRSPDEAANSLSQIERKNKQYLRERGVDSLYLSLGMLRWYSVDHSDDANLSPLFLAPLELEEKTIQDGEKHDYVLKPKAEGLRLNPALRKKLAAERDISLPADTALSLTEIDAAFETVYETLRGFDRWTVQPDVVLGIFDFTKFSLYTDLERNRSTIKNNPIIQALNGEMGPIQHAEGDITTPAASELDDVVDPIDTYQVLDADSSQQAAIEAAKRGKSFVLQGPPGTGKSQTIANIIAEKLAAGERILFVSEKQAALDVVKNRLDDVGLGRFCLEVHGEKATNTDVLGSLETELKAPQIKPADDRAKRLRKLRERRETINQYGQYLFFSPSGWDLTAYQVFGIVSNHADAPRIDVDITEPLSVGQGTLETAVDELETLARFDAVLDTYETSAWRHTTLRQWGVDTGDSMRDTLDQQLDAIETLQTVADDVKSDLDVRPASLANLQEVRHLLQHVSNRPDIAWQEAFFDGSFGQEGGRFDELAELEQERESLIADLSENYQRSFFSANGAELNNELAAYGLLKALKPSYRSLKRKITNHAHDSYDPGHDQLLEDTRKLAEIQRIEDRREDFRGVIQRLGPLYQGGDTDWDTLTQAQDWVVELDEYDSTYTEPITTALIDGTLPSVDQLLDQVEDALTTYDDAATFFQDAMAVEQMRVNGTSFQQASFPELAETLEELREDVPALQRRVQFESQLDTVRETICDDYVERFLHGDYESKHLVPAFEKRFYTKWLNSVYEQTELGSFNADELERYIEEFRRLDQEQQELAKVAVQHEVTKNRPSLDLEHASSSEQVLVRRETEKQRRHKPLRELFDKAGPFITQLTPCFMMSPLSVAQYLKADSIQFDAVVFDEASQIMPQDAVSSLIRADQAIIAGDTKQLPPTSFFHSDVETTEDVREDLDSILEETASVLPEKNLHWHYRSRTEELIQFSNHHYYNNSLRTFPENDPDVETGVSFEYVEDGVYDRGGSRQNEIEAQRVIDLIEDHAEERSDKSLGVVAFSSAQEQAIHDALAERREENPILDTFVSQDDVLDEFFIKNLEMVQGDERDRMIFSVGYGPAQDGTISTNFGPINKSGGERRLNVAVTRAKEQVTVVCSMLPGDIDLSGSNSTGAKHFKNYLEYARKGEQALARNDHVTDTLDFDSQFEEAVYDALEAEGHDVISQVKSSGYSIDLAIKHPEQPGRFILGIECDGAAYHSSKTARDRDRTRQMVLEDLGWTIHRIWSPDWASNREQELKKINERVEKLLTGQPDSSPDPDIPSHDPEIIERSSKYEHTEISEYEKPSLEWNERYDADKQGMDQASRNSIRDTIIQNGPLKYDTAIRTYLDVWGQSRAGQKVQRIFRNRLDELKERDEVHEHGEFLWPPINKLDFDIRVNTEAATRTIDEIPLEEIAKAITLLLQEGGDIEEDDLILETTRLFGYERRGSRIQTRISDAISLLSEENLISADERLSLNTAKNPDAVLLSRIYPSVSASAPTQVPSEPDSNSEVIPSRSTDESFPFLDYDRSQWRVPCPYCGSHVHNTQDAFVTHWQDADRCNGPAPTPPEEIQQTTQAEWSDITTKANSSTVSKEDDQTSSDSTPESEARDRQARHPKVEFDIENPDGTFPWIHFPDKGWKVPCPYCDEKVFNSEDAFRDHWRDSAHCPASASQNAANSSESDGRNTK</sequence>
<evidence type="ECO:0000259" key="3">
    <source>
        <dbReference type="PROSITE" id="PS51192"/>
    </source>
</evidence>
<dbReference type="InterPro" id="IPR025103">
    <property type="entry name" value="DUF4011"/>
</dbReference>
<dbReference type="Gene3D" id="3.40.50.300">
    <property type="entry name" value="P-loop containing nucleotide triphosphate hydrolases"/>
    <property type="match status" value="5"/>
</dbReference>
<dbReference type="Pfam" id="PF04851">
    <property type="entry name" value="ResIII"/>
    <property type="match status" value="1"/>
</dbReference>
<dbReference type="Pfam" id="PF13086">
    <property type="entry name" value="AAA_11"/>
    <property type="match status" value="2"/>
</dbReference>
<feature type="domain" description="Helicase C-terminal" evidence="4">
    <location>
        <begin position="489"/>
        <end position="656"/>
    </location>
</feature>
<dbReference type="InterPro" id="IPR014001">
    <property type="entry name" value="Helicase_ATP-bd"/>
</dbReference>
<dbReference type="Proteomes" id="UP001500837">
    <property type="component" value="Unassembled WGS sequence"/>
</dbReference>
<dbReference type="InterPro" id="IPR001650">
    <property type="entry name" value="Helicase_C-like"/>
</dbReference>
<comment type="caution">
    <text evidence="5">The sequence shown here is derived from an EMBL/GenBank/DDBJ whole genome shotgun (WGS) entry which is preliminary data.</text>
</comment>
<feature type="region of interest" description="Disordered" evidence="2">
    <location>
        <begin position="978"/>
        <end position="1015"/>
    </location>
</feature>
<dbReference type="InterPro" id="IPR043815">
    <property type="entry name" value="DUF5797"/>
</dbReference>
<organism evidence="5 6">
    <name type="scientific">Halarchaeum salinum</name>
    <dbReference type="NCBI Taxonomy" id="489912"/>
    <lineage>
        <taxon>Archaea</taxon>
        <taxon>Methanobacteriati</taxon>
        <taxon>Methanobacteriota</taxon>
        <taxon>Stenosarchaea group</taxon>
        <taxon>Halobacteria</taxon>
        <taxon>Halobacteriales</taxon>
        <taxon>Halobacteriaceae</taxon>
    </lineage>
</organism>
<dbReference type="InterPro" id="IPR006935">
    <property type="entry name" value="Helicase/UvrB_N"/>
</dbReference>
<keyword evidence="1" id="KW-0175">Coiled coil</keyword>
<dbReference type="SUPFAM" id="SSF52540">
    <property type="entry name" value="P-loop containing nucleoside triphosphate hydrolases"/>
    <property type="match status" value="2"/>
</dbReference>
<dbReference type="Pfam" id="PF00271">
    <property type="entry name" value="Helicase_C"/>
    <property type="match status" value="1"/>
</dbReference>
<name>A0AAV3S6Z2_9EURY</name>
<feature type="coiled-coil region" evidence="1">
    <location>
        <begin position="2128"/>
        <end position="2155"/>
    </location>
</feature>
<dbReference type="Pfam" id="PF18780">
    <property type="entry name" value="HNH_repeat"/>
    <property type="match status" value="2"/>
</dbReference>
<dbReference type="SMART" id="SM00490">
    <property type="entry name" value="HELICc"/>
    <property type="match status" value="1"/>
</dbReference>
<feature type="region of interest" description="Disordered" evidence="2">
    <location>
        <begin position="1442"/>
        <end position="1474"/>
    </location>
</feature>
<feature type="compositionally biased region" description="Polar residues" evidence="2">
    <location>
        <begin position="2934"/>
        <end position="2954"/>
    </location>
</feature>
<feature type="region of interest" description="Disordered" evidence="2">
    <location>
        <begin position="2707"/>
        <end position="2741"/>
    </location>
</feature>
<feature type="compositionally biased region" description="Polar residues" evidence="2">
    <location>
        <begin position="3009"/>
        <end position="3029"/>
    </location>
</feature>
<feature type="region of interest" description="Disordered" evidence="2">
    <location>
        <begin position="1295"/>
        <end position="1361"/>
    </location>
</feature>
<feature type="compositionally biased region" description="Polar residues" evidence="2">
    <location>
        <begin position="1343"/>
        <end position="1355"/>
    </location>
</feature>
<dbReference type="PROSITE" id="PS51194">
    <property type="entry name" value="HELICASE_CTER"/>
    <property type="match status" value="1"/>
</dbReference>
<feature type="region of interest" description="Disordered" evidence="2">
    <location>
        <begin position="823"/>
        <end position="863"/>
    </location>
</feature>
<dbReference type="EMBL" id="BAAABL010000040">
    <property type="protein sequence ID" value="GAA0297916.1"/>
    <property type="molecule type" value="Genomic_DNA"/>
</dbReference>
<dbReference type="Gene3D" id="3.40.960.10">
    <property type="entry name" value="VSR Endonuclease"/>
    <property type="match status" value="1"/>
</dbReference>
<dbReference type="SUPFAM" id="SSF52980">
    <property type="entry name" value="Restriction endonuclease-like"/>
    <property type="match status" value="1"/>
</dbReference>
<feature type="compositionally biased region" description="Basic and acidic residues" evidence="2">
    <location>
        <begin position="2719"/>
        <end position="2741"/>
    </location>
</feature>
<evidence type="ECO:0000256" key="1">
    <source>
        <dbReference type="SAM" id="Coils"/>
    </source>
</evidence>
<reference evidence="5 6" key="1">
    <citation type="journal article" date="2019" name="Int. J. Syst. Evol. Microbiol.">
        <title>The Global Catalogue of Microorganisms (GCM) 10K type strain sequencing project: providing services to taxonomists for standard genome sequencing and annotation.</title>
        <authorList>
            <consortium name="The Broad Institute Genomics Platform"/>
            <consortium name="The Broad Institute Genome Sequencing Center for Infectious Disease"/>
            <person name="Wu L."/>
            <person name="Ma J."/>
        </authorList>
    </citation>
    <scope>NUCLEOTIDE SEQUENCE [LARGE SCALE GENOMIC DNA]</scope>
    <source>
        <strain evidence="5 6">JCM 16330</strain>
    </source>
</reference>
<feature type="compositionally biased region" description="Acidic residues" evidence="2">
    <location>
        <begin position="1327"/>
        <end position="1342"/>
    </location>
</feature>
<evidence type="ECO:0008006" key="7">
    <source>
        <dbReference type="Google" id="ProtNLM"/>
    </source>
</evidence>
<dbReference type="PANTHER" id="PTHR10887">
    <property type="entry name" value="DNA2/NAM7 HELICASE FAMILY"/>
    <property type="match status" value="1"/>
</dbReference>
<dbReference type="GO" id="GO:0140097">
    <property type="term" value="F:catalytic activity, acting on DNA"/>
    <property type="evidence" value="ECO:0007669"/>
    <property type="project" value="UniProtKB-ARBA"/>
</dbReference>
<gene>
    <name evidence="5" type="ORF">GCM10009066_10220</name>
</gene>
<dbReference type="Pfam" id="PF18741">
    <property type="entry name" value="MTES_1575"/>
    <property type="match status" value="1"/>
</dbReference>
<dbReference type="GO" id="GO:0016787">
    <property type="term" value="F:hydrolase activity"/>
    <property type="evidence" value="ECO:0007669"/>
    <property type="project" value="InterPro"/>
</dbReference>
<dbReference type="InterPro" id="IPR047187">
    <property type="entry name" value="SF1_C_Upf1"/>
</dbReference>
<feature type="region of interest" description="Disordered" evidence="2">
    <location>
        <begin position="3102"/>
        <end position="3125"/>
    </location>
</feature>
<dbReference type="GO" id="GO:0005524">
    <property type="term" value="F:ATP binding"/>
    <property type="evidence" value="ECO:0007669"/>
    <property type="project" value="InterPro"/>
</dbReference>
<dbReference type="CDD" id="cd18808">
    <property type="entry name" value="SF1_C_Upf1"/>
    <property type="match status" value="1"/>
</dbReference>
<keyword evidence="6" id="KW-1185">Reference proteome</keyword>
<dbReference type="SMART" id="SM00487">
    <property type="entry name" value="DEXDc"/>
    <property type="match status" value="1"/>
</dbReference>
<feature type="domain" description="Helicase ATP-binding" evidence="3">
    <location>
        <begin position="207"/>
        <end position="373"/>
    </location>
</feature>
<evidence type="ECO:0000313" key="6">
    <source>
        <dbReference type="Proteomes" id="UP001500837"/>
    </source>
</evidence>
<evidence type="ECO:0000313" key="5">
    <source>
        <dbReference type="EMBL" id="GAA0297916.1"/>
    </source>
</evidence>
<feature type="compositionally biased region" description="Acidic residues" evidence="2">
    <location>
        <begin position="721"/>
        <end position="747"/>
    </location>
</feature>
<dbReference type="InterPro" id="IPR041679">
    <property type="entry name" value="DNA2/NAM7-like_C"/>
</dbReference>
<dbReference type="InterPro" id="IPR011335">
    <property type="entry name" value="Restrct_endonuc-II-like"/>
</dbReference>
<feature type="region of interest" description="Disordered" evidence="2">
    <location>
        <begin position="2934"/>
        <end position="2957"/>
    </location>
</feature>
<dbReference type="FunFam" id="3.40.960.10:FF:000002">
    <property type="entry name" value="DNA helicase related protein"/>
    <property type="match status" value="1"/>
</dbReference>
<dbReference type="InterPro" id="IPR049468">
    <property type="entry name" value="Restrct_endonuc-II-like_dom"/>
</dbReference>